<reference evidence="2 3" key="1">
    <citation type="submission" date="2017-12" db="EMBL/GenBank/DDBJ databases">
        <title>Hemimetabolous genomes reveal molecular basis of termite eusociality.</title>
        <authorList>
            <person name="Harrison M.C."/>
            <person name="Jongepier E."/>
            <person name="Robertson H.M."/>
            <person name="Arning N."/>
            <person name="Bitard-Feildel T."/>
            <person name="Chao H."/>
            <person name="Childers C.P."/>
            <person name="Dinh H."/>
            <person name="Doddapaneni H."/>
            <person name="Dugan S."/>
            <person name="Gowin J."/>
            <person name="Greiner C."/>
            <person name="Han Y."/>
            <person name="Hu H."/>
            <person name="Hughes D.S.T."/>
            <person name="Huylmans A.-K."/>
            <person name="Kemena C."/>
            <person name="Kremer L.P.M."/>
            <person name="Lee S.L."/>
            <person name="Lopez-Ezquerra A."/>
            <person name="Mallet L."/>
            <person name="Monroy-Kuhn J.M."/>
            <person name="Moser A."/>
            <person name="Murali S.C."/>
            <person name="Muzny D.M."/>
            <person name="Otani S."/>
            <person name="Piulachs M.-D."/>
            <person name="Poelchau M."/>
            <person name="Qu J."/>
            <person name="Schaub F."/>
            <person name="Wada-Katsumata A."/>
            <person name="Worley K.C."/>
            <person name="Xie Q."/>
            <person name="Ylla G."/>
            <person name="Poulsen M."/>
            <person name="Gibbs R.A."/>
            <person name="Schal C."/>
            <person name="Richards S."/>
            <person name="Belles X."/>
            <person name="Korb J."/>
            <person name="Bornberg-Bauer E."/>
        </authorList>
    </citation>
    <scope>NUCLEOTIDE SEQUENCE [LARGE SCALE GENOMIC DNA]</scope>
    <source>
        <tissue evidence="2">Whole body</tissue>
    </source>
</reference>
<feature type="compositionally biased region" description="Basic residues" evidence="1">
    <location>
        <begin position="479"/>
        <end position="491"/>
    </location>
</feature>
<evidence type="ECO:0000313" key="3">
    <source>
        <dbReference type="Proteomes" id="UP000235965"/>
    </source>
</evidence>
<gene>
    <name evidence="2" type="ORF">B7P43_G09900</name>
</gene>
<organism evidence="2 3">
    <name type="scientific">Cryptotermes secundus</name>
    <dbReference type="NCBI Taxonomy" id="105785"/>
    <lineage>
        <taxon>Eukaryota</taxon>
        <taxon>Metazoa</taxon>
        <taxon>Ecdysozoa</taxon>
        <taxon>Arthropoda</taxon>
        <taxon>Hexapoda</taxon>
        <taxon>Insecta</taxon>
        <taxon>Pterygota</taxon>
        <taxon>Neoptera</taxon>
        <taxon>Polyneoptera</taxon>
        <taxon>Dictyoptera</taxon>
        <taxon>Blattodea</taxon>
        <taxon>Blattoidea</taxon>
        <taxon>Termitoidae</taxon>
        <taxon>Kalotermitidae</taxon>
        <taxon>Cryptotermitinae</taxon>
        <taxon>Cryptotermes</taxon>
    </lineage>
</organism>
<dbReference type="Gene3D" id="1.10.1410.40">
    <property type="match status" value="1"/>
</dbReference>
<proteinExistence type="predicted"/>
<accession>A0A2J7PHL3</accession>
<dbReference type="EMBL" id="NEVH01025135">
    <property type="protein sequence ID" value="PNF15819.1"/>
    <property type="molecule type" value="Genomic_DNA"/>
</dbReference>
<dbReference type="OrthoDB" id="5948335at2759"/>
<feature type="region of interest" description="Disordered" evidence="1">
    <location>
        <begin position="472"/>
        <end position="496"/>
    </location>
</feature>
<dbReference type="STRING" id="105785.A0A2J7PHL3"/>
<sequence>FRDKIQERFVELLAQAAAKASAPVRPDLVDESRLCGSPGKIVDVGLLDQLLKLSPEQQLFYGPADCNQSRFPDPRDFRIAIVEGAPEVRLRIGFLSPALAGSRAEDVEVKLILGVGCSGWPQSSDFPARAPLGHIDCLLFQKAAQTGFYLVPGPPHPTVRCDDRTATWQIWLPAAELTLLTHYSASSVPSRVLVVMETILQQLRGRTSRQVLGGFGLPVTRNQEFLKVVSRYMLRTLLWFQLEHTSSSPTAMLLSWTSDTLAVHVLRLVDALIVALKTQRFRSYFFPWCNVMLHSVSGGQHHPEEDYLSDGEILEGFLTCLYEDSATVVVPPDDDDVDTKRCLISERLEVAIIRKWGGVLADLAPPATTRSRRLSFGNRTLNPATYTTAGYTQYTPRQLDYIAQLFREMLLVRQLTLQSHNSPTWFQVPQQTSDPTLQQEDPVEDLIYLLSAIFEQAKELALGDMGSTPVGTYVAPSGRSRRRTSSKRSVRRNLGTRVDSDSKLRHNFDASTILLIDSVRRDVDTSNADLSDDSVLVRHVLKWLYKGLDEYRKHMAPVLRPYLNRLFAASHENCWHLEEWRRRLEDQEDEVRVLGAFCHLVTASEVSPTGALLDAVTKGWTWAGNMLDMAEYLVQSDITGQPEVGLQLVFTPAEDKVIRQCISVPSSRDEQLLQPPESRYSTYSSSKSIYNRFTGTLKMKKATSSRGASVTLPSLLAQQCNNWVSQGLGSSASVGRIGSQPPHCRLRDASPLTLLLDARRRYGHQRGVGDIVQALVSLQKFSVLQDVSALLPDDERVQMLDAIQKLSKETRRAAAARRARTSLLRPNSDATATSRTLRNIKKKSHNSVSNLPEIYRPKEEFHPYTSDAAKQAEEERRALALKQQENIAQREKELTKELDKIKAGGTLLGTCRAVRTQCGTARHNFLGGVSAYNGSLVLDTTPSLPLIRETSLTANFGPFGSSSYDGIHNSNVALLQLTEDRQLRFARPSNALIHSTVHVDVIAGKVISRKRDIVTKL</sequence>
<dbReference type="InParanoid" id="A0A2J7PHL3"/>
<dbReference type="PANTHER" id="PTHR10656">
    <property type="entry name" value="CELL FATE DETERMINING PROTEIN MAB21-RELATED"/>
    <property type="match status" value="1"/>
</dbReference>
<evidence type="ECO:0000256" key="1">
    <source>
        <dbReference type="SAM" id="MobiDB-lite"/>
    </source>
</evidence>
<comment type="caution">
    <text evidence="2">The sequence shown here is derived from an EMBL/GenBank/DDBJ whole genome shotgun (WGS) entry which is preliminary data.</text>
</comment>
<dbReference type="PANTHER" id="PTHR10656:SF70">
    <property type="entry name" value="PROTEIN MAB-21-RELATED"/>
    <property type="match status" value="1"/>
</dbReference>
<dbReference type="Proteomes" id="UP000235965">
    <property type="component" value="Unassembled WGS sequence"/>
</dbReference>
<feature type="region of interest" description="Disordered" evidence="1">
    <location>
        <begin position="818"/>
        <end position="851"/>
    </location>
</feature>
<name>A0A2J7PHL3_9NEOP</name>
<feature type="non-terminal residue" evidence="2">
    <location>
        <position position="1"/>
    </location>
</feature>
<feature type="compositionally biased region" description="Polar residues" evidence="1">
    <location>
        <begin position="824"/>
        <end position="837"/>
    </location>
</feature>
<evidence type="ECO:0000313" key="2">
    <source>
        <dbReference type="EMBL" id="PNF15819.1"/>
    </source>
</evidence>
<keyword evidence="3" id="KW-1185">Reference proteome</keyword>
<dbReference type="AlphaFoldDB" id="A0A2J7PHL3"/>
<protein>
    <submittedName>
        <fullName evidence="2">Uncharacterized protein</fullName>
    </submittedName>
</protein>